<protein>
    <submittedName>
        <fullName evidence="3">DUF5305 domain-containing protein</fullName>
    </submittedName>
</protein>
<feature type="transmembrane region" description="Helical" evidence="2">
    <location>
        <begin position="30"/>
        <end position="51"/>
    </location>
</feature>
<name>A0A8J8KA03_9EURY</name>
<dbReference type="Proteomes" id="UP000728647">
    <property type="component" value="Unassembled WGS sequence"/>
</dbReference>
<dbReference type="AlphaFoldDB" id="A0A8J8KA03"/>
<evidence type="ECO:0000256" key="2">
    <source>
        <dbReference type="SAM" id="Phobius"/>
    </source>
</evidence>
<keyword evidence="2" id="KW-1133">Transmembrane helix</keyword>
<keyword evidence="2" id="KW-0472">Membrane</keyword>
<dbReference type="RefSeq" id="WP_174701063.1">
    <property type="nucleotide sequence ID" value="NZ_JABURA010000001.1"/>
</dbReference>
<dbReference type="InterPro" id="IPR035185">
    <property type="entry name" value="DUF5305"/>
</dbReference>
<accession>A0A8J8KA03</accession>
<organism evidence="3 4">
    <name type="scientific">Haloterrigena gelatinilytica</name>
    <dbReference type="NCBI Taxonomy" id="2741724"/>
    <lineage>
        <taxon>Archaea</taxon>
        <taxon>Methanobacteriati</taxon>
        <taxon>Methanobacteriota</taxon>
        <taxon>Stenosarchaea group</taxon>
        <taxon>Halobacteria</taxon>
        <taxon>Halobacteriales</taxon>
        <taxon>Natrialbaceae</taxon>
        <taxon>Haloterrigena</taxon>
    </lineage>
</organism>
<reference evidence="3" key="1">
    <citation type="submission" date="2020-06" db="EMBL/GenBank/DDBJ databases">
        <title>Haloterrigena sp. nov., an extremely halophilic archaeon isolated from a saline sediment.</title>
        <authorList>
            <person name="Liu B.-B."/>
        </authorList>
    </citation>
    <scope>NUCLEOTIDE SEQUENCE</scope>
    <source>
        <strain evidence="3">SYSU A121-1</strain>
    </source>
</reference>
<proteinExistence type="predicted"/>
<keyword evidence="2" id="KW-0812">Transmembrane</keyword>
<evidence type="ECO:0000313" key="4">
    <source>
        <dbReference type="Proteomes" id="UP000728647"/>
    </source>
</evidence>
<feature type="compositionally biased region" description="Low complexity" evidence="1">
    <location>
        <begin position="465"/>
        <end position="481"/>
    </location>
</feature>
<evidence type="ECO:0000313" key="3">
    <source>
        <dbReference type="EMBL" id="NUB89680.1"/>
    </source>
</evidence>
<feature type="region of interest" description="Disordered" evidence="1">
    <location>
        <begin position="359"/>
        <end position="524"/>
    </location>
</feature>
<dbReference type="Pfam" id="PF17231">
    <property type="entry name" value="DUF5305"/>
    <property type="match status" value="1"/>
</dbReference>
<dbReference type="EMBL" id="JABURA010000001">
    <property type="protein sequence ID" value="NUB89680.1"/>
    <property type="molecule type" value="Genomic_DNA"/>
</dbReference>
<sequence>MVSLLTDADGDETGRERRLRLRALFAEYRTVLLIAFVVLLGLGAWLSYGAYATSETATEQQLEHRWTATGEFSHGAVVTESNPVHPEGTRLENESLYYEGIAPTVDGEFAGGYDAGGGEDVRVSVAVDLVYRSVDPNGDGVYWSRRTELESATATDVAPGEAVTASFAVNVTAVRESIAEIEREVGTGPGETEIVLDLERTVDGRIDGERRSANHSYEVPITTDGEAYRLEADGSYDEPREEHESVEVPVSAGPLRSVGGPLLLGLGATGIGAVGVVTRRFPELTETEREWLAYRADRSEFEEVITTVSLPASGLAEPRATVDSLAALARLGIDLEAAVLFDSDENRYVVRGDGVRYVFEPPRPPTGDDLLAPVTMGTDSAADDDTDTGGEGIAVGETDGSDASATESDTGSAPVTVSDGRDADSDRSARSETAEDAVEPTAPAVESATKAPRGPSSETSREPPLESSAESSEPASDSTAGIDDEDLLALAGLEPRDLSGPRLFESTGDGDEERADRSEGGPDH</sequence>
<comment type="caution">
    <text evidence="3">The sequence shown here is derived from an EMBL/GenBank/DDBJ whole genome shotgun (WGS) entry which is preliminary data.</text>
</comment>
<dbReference type="OrthoDB" id="270764at2157"/>
<feature type="compositionally biased region" description="Basic and acidic residues" evidence="1">
    <location>
        <begin position="419"/>
        <end position="433"/>
    </location>
</feature>
<evidence type="ECO:0000256" key="1">
    <source>
        <dbReference type="SAM" id="MobiDB-lite"/>
    </source>
</evidence>
<feature type="compositionally biased region" description="Basic and acidic residues" evidence="1">
    <location>
        <begin position="514"/>
        <end position="524"/>
    </location>
</feature>
<feature type="compositionally biased region" description="Polar residues" evidence="1">
    <location>
        <begin position="401"/>
        <end position="415"/>
    </location>
</feature>
<gene>
    <name evidence="3" type="ORF">HT576_01345</name>
</gene>